<evidence type="ECO:0000256" key="2">
    <source>
        <dbReference type="RuleBase" id="RU363072"/>
    </source>
</evidence>
<dbReference type="PANTHER" id="PTHR37944:SF1">
    <property type="entry name" value="PORIN B"/>
    <property type="match status" value="1"/>
</dbReference>
<evidence type="ECO:0000313" key="4">
    <source>
        <dbReference type="Proteomes" id="UP001449795"/>
    </source>
</evidence>
<keyword evidence="2" id="KW-0732">Signal</keyword>
<dbReference type="InterPro" id="IPR052932">
    <property type="entry name" value="OprB_Porin"/>
</dbReference>
<comment type="similarity">
    <text evidence="1 2">Belongs to the OprB family.</text>
</comment>
<dbReference type="EMBL" id="CP152276">
    <property type="protein sequence ID" value="XAE41900.1"/>
    <property type="molecule type" value="Genomic_DNA"/>
</dbReference>
<feature type="chain" id="PRO_5045006518" evidence="2">
    <location>
        <begin position="32"/>
        <end position="475"/>
    </location>
</feature>
<dbReference type="PANTHER" id="PTHR37944">
    <property type="entry name" value="PORIN B"/>
    <property type="match status" value="1"/>
</dbReference>
<gene>
    <name evidence="3" type="ORF">AAC691_16705</name>
</gene>
<sequence length="475" mass="52493">MMFTRSLALLARYALIASALLGFFAGRPAHAQYRGPISATAPTFSLDTPTAYENTPFTPPVEHMYQPWANLVKDLNRRGIGIVIDYTSESALALDGGNAGDAGYAHQIGVELDLDWSKLVGWRGFTTHAVAVNRAGHNMAADFGDRSLNGFQEIYGGGGNVGVHLVYVYGTQDLWGGRLQIAAGKMPVNIDFSASPLFCTFMNKSMCGNPKSLTRGDPGYGTYPGSTYGTRFRLWPMHGMYVQAGLYGVNPDLNTNRYDRTGFNFSTNRYTGIYVPVEFGLIPTFGPHNLVGHYKFGVAYDDANYADNYLDIYNNPAPLTRKPFRTDNGKTQIWVEGDQMLVRNGHGPLNGLYVMAGLVRNDPRTSAYLYQFYGALVDRGIFHSRPQDTFGIELSRTTASPDLVAAQRIDYALGRKLPGNTTYPQSHLTVLEVTYSFHVARGLSMQPDYQRIMRPNLQRNKPAIDAIGLKVHAVF</sequence>
<keyword evidence="4" id="KW-1185">Reference proteome</keyword>
<name>A0ABZ3D2G7_9PROT</name>
<organism evidence="3 4">
    <name type="scientific">Nguyenibacter vanlangensis</name>
    <dbReference type="NCBI Taxonomy" id="1216886"/>
    <lineage>
        <taxon>Bacteria</taxon>
        <taxon>Pseudomonadati</taxon>
        <taxon>Pseudomonadota</taxon>
        <taxon>Alphaproteobacteria</taxon>
        <taxon>Acetobacterales</taxon>
        <taxon>Acetobacteraceae</taxon>
        <taxon>Nguyenibacter</taxon>
    </lineage>
</organism>
<feature type="signal peptide" evidence="2">
    <location>
        <begin position="1"/>
        <end position="31"/>
    </location>
</feature>
<dbReference type="RefSeq" id="WP_342627728.1">
    <property type="nucleotide sequence ID" value="NZ_CP152276.1"/>
</dbReference>
<dbReference type="InterPro" id="IPR038673">
    <property type="entry name" value="OprB_sf"/>
</dbReference>
<accession>A0ABZ3D2G7</accession>
<dbReference type="Proteomes" id="UP001449795">
    <property type="component" value="Chromosome"/>
</dbReference>
<protein>
    <submittedName>
        <fullName evidence="3">Carbohydrate porin</fullName>
    </submittedName>
</protein>
<evidence type="ECO:0000256" key="1">
    <source>
        <dbReference type="ARBA" id="ARBA00008769"/>
    </source>
</evidence>
<dbReference type="Pfam" id="PF04966">
    <property type="entry name" value="OprB"/>
    <property type="match status" value="1"/>
</dbReference>
<dbReference type="Gene3D" id="2.40.160.180">
    <property type="entry name" value="Carbohydrate-selective porin OprB"/>
    <property type="match status" value="1"/>
</dbReference>
<dbReference type="InterPro" id="IPR007049">
    <property type="entry name" value="Carb-sel_porin_OprB"/>
</dbReference>
<proteinExistence type="inferred from homology"/>
<reference evidence="3 4" key="1">
    <citation type="submission" date="2024-04" db="EMBL/GenBank/DDBJ databases">
        <title>Complete genome sequence of Nguyenibacter vanlangesis HBCM-1154, a strain capable of nitrogen fixation, IAA production, and phosphorus solubilization isolated from sugarcane soil.</title>
        <authorList>
            <person name="MY HANH P."/>
        </authorList>
    </citation>
    <scope>NUCLEOTIDE SEQUENCE [LARGE SCALE GENOMIC DNA]</scope>
    <source>
        <strain evidence="3 4">HBCM 1154</strain>
    </source>
</reference>
<evidence type="ECO:0000313" key="3">
    <source>
        <dbReference type="EMBL" id="XAE41900.1"/>
    </source>
</evidence>